<dbReference type="Proteomes" id="UP000299102">
    <property type="component" value="Unassembled WGS sequence"/>
</dbReference>
<gene>
    <name evidence="1" type="primary">ORF1</name>
    <name evidence="1" type="ORF">EVAR_87407_1</name>
</gene>
<keyword evidence="2" id="KW-1185">Reference proteome</keyword>
<proteinExistence type="predicted"/>
<organism evidence="1 2">
    <name type="scientific">Eumeta variegata</name>
    <name type="common">Bagworm moth</name>
    <name type="synonym">Eumeta japonica</name>
    <dbReference type="NCBI Taxonomy" id="151549"/>
    <lineage>
        <taxon>Eukaryota</taxon>
        <taxon>Metazoa</taxon>
        <taxon>Ecdysozoa</taxon>
        <taxon>Arthropoda</taxon>
        <taxon>Hexapoda</taxon>
        <taxon>Insecta</taxon>
        <taxon>Pterygota</taxon>
        <taxon>Neoptera</taxon>
        <taxon>Endopterygota</taxon>
        <taxon>Lepidoptera</taxon>
        <taxon>Glossata</taxon>
        <taxon>Ditrysia</taxon>
        <taxon>Tineoidea</taxon>
        <taxon>Psychidae</taxon>
        <taxon>Oiketicinae</taxon>
        <taxon>Eumeta</taxon>
    </lineage>
</organism>
<dbReference type="EMBL" id="BGZK01000857">
    <property type="protein sequence ID" value="GBP63035.1"/>
    <property type="molecule type" value="Genomic_DNA"/>
</dbReference>
<reference evidence="1 2" key="1">
    <citation type="journal article" date="2019" name="Commun. Biol.">
        <title>The bagworm genome reveals a unique fibroin gene that provides high tensile strength.</title>
        <authorList>
            <person name="Kono N."/>
            <person name="Nakamura H."/>
            <person name="Ohtoshi R."/>
            <person name="Tomita M."/>
            <person name="Numata K."/>
            <person name="Arakawa K."/>
        </authorList>
    </citation>
    <scope>NUCLEOTIDE SEQUENCE [LARGE SCALE GENOMIC DNA]</scope>
</reference>
<sequence length="397" mass="43940">MADKAPRPRPFHERRAAARNVLSEILMRDIFDPARSRRIPNPVLRGRTQRHPSSLFQDIRFRNQLGALATAVKRSRDALSLLSLPTQESAPKKADQWSFINAETPRSPSPESYAEITLNSTAYAALAVEAAVAASPPRLKSQLQNNEGRISPGPPTAVTGTDVVITTVQSDVAADAGVTTQGVRRYPPLVVESLPNRVSHFEELRRLLGHTPNAQPFGKGVRFLPKSDTEFRTVQRYLQAAARKDSLITWFCYAPVTERPTKLSIRGLPVDTAPDAIITALQELGFPAEYARPIPPRKGRPGCLFYARLGHTNQDGLQRLYGVNTLLKMPGVTIEGWRGRAGPPQCHRCQAFGHSSANCHRPQRCVRCGKGHQDNFKYVWIKFGQAYLLKDDSGSAL</sequence>
<evidence type="ECO:0000313" key="1">
    <source>
        <dbReference type="EMBL" id="GBP63035.1"/>
    </source>
</evidence>
<accession>A0A4C1XLD4</accession>
<name>A0A4C1XLD4_EUMVA</name>
<comment type="caution">
    <text evidence="1">The sequence shown here is derived from an EMBL/GenBank/DDBJ whole genome shotgun (WGS) entry which is preliminary data.</text>
</comment>
<evidence type="ECO:0000313" key="2">
    <source>
        <dbReference type="Proteomes" id="UP000299102"/>
    </source>
</evidence>
<dbReference type="STRING" id="151549.A0A4C1XLD4"/>
<dbReference type="AlphaFoldDB" id="A0A4C1XLD4"/>
<dbReference type="OrthoDB" id="6379801at2759"/>
<protein>
    <submittedName>
        <fullName evidence="1">Nucleic-acid-binding protein from transposon X-element</fullName>
    </submittedName>
</protein>